<dbReference type="AlphaFoldDB" id="A0AAN0K8J9"/>
<evidence type="ECO:0000313" key="3">
    <source>
        <dbReference type="Proteomes" id="UP001431656"/>
    </source>
</evidence>
<organism evidence="2 3">
    <name type="scientific">Brooklawnia propionicigenes</name>
    <dbReference type="NCBI Taxonomy" id="3041175"/>
    <lineage>
        <taxon>Bacteria</taxon>
        <taxon>Bacillati</taxon>
        <taxon>Actinomycetota</taxon>
        <taxon>Actinomycetes</taxon>
        <taxon>Propionibacteriales</taxon>
        <taxon>Propionibacteriaceae</taxon>
        <taxon>Brooklawnia</taxon>
    </lineage>
</organism>
<dbReference type="RefSeq" id="WP_286267079.1">
    <property type="nucleotide sequence ID" value="NZ_AP028056.1"/>
</dbReference>
<gene>
    <name evidence="2" type="ORF">brsh051_03980</name>
</gene>
<feature type="domain" description="Thioredoxin" evidence="1">
    <location>
        <begin position="9"/>
        <end position="142"/>
    </location>
</feature>
<dbReference type="Gene3D" id="3.40.30.10">
    <property type="entry name" value="Glutaredoxin"/>
    <property type="match status" value="1"/>
</dbReference>
<protein>
    <recommendedName>
        <fullName evidence="1">Thioredoxin domain-containing protein</fullName>
    </recommendedName>
</protein>
<dbReference type="SUPFAM" id="SSF52833">
    <property type="entry name" value="Thioredoxin-like"/>
    <property type="match status" value="1"/>
</dbReference>
<evidence type="ECO:0000259" key="1">
    <source>
        <dbReference type="PROSITE" id="PS51352"/>
    </source>
</evidence>
<proteinExistence type="predicted"/>
<reference evidence="2" key="1">
    <citation type="journal article" date="2024" name="Int. J. Syst. Evol. Microbiol.">
        <title>Brooklawnia propionicigenes sp. nov., a facultatively anaerobic, propionate-producing bacterium isolated from a methanogenic reactor treating waste from cattle farms.</title>
        <authorList>
            <person name="Akita Y."/>
            <person name="Ueki A."/>
            <person name="Tonouchi A."/>
            <person name="Sugawara Y."/>
            <person name="Honma S."/>
            <person name="Kaku N."/>
            <person name="Ueki K."/>
        </authorList>
    </citation>
    <scope>NUCLEOTIDE SEQUENCE</scope>
    <source>
        <strain evidence="2">SH051</strain>
    </source>
</reference>
<dbReference type="KEGG" id="broo:brsh051_03980"/>
<name>A0AAN0K8J9_9ACTN</name>
<dbReference type="InterPro" id="IPR013766">
    <property type="entry name" value="Thioredoxin_domain"/>
</dbReference>
<keyword evidence="3" id="KW-1185">Reference proteome</keyword>
<accession>A0AAN0K8J9</accession>
<dbReference type="EMBL" id="AP028056">
    <property type="protein sequence ID" value="BEH01117.1"/>
    <property type="molecule type" value="Genomic_DNA"/>
</dbReference>
<dbReference type="PROSITE" id="PS51352">
    <property type="entry name" value="THIOREDOXIN_2"/>
    <property type="match status" value="1"/>
</dbReference>
<dbReference type="InterPro" id="IPR036249">
    <property type="entry name" value="Thioredoxin-like_sf"/>
</dbReference>
<sequence length="156" mass="16386">MSVAAAFAVLAGLIAVSLALAAVLARTRGRGRVVRPSRAGSLPELPIADAELGDTATFVQFGMQSCAPCRATARRIQAFAAENSGVRHIEFDISQHPDLASKLKIVSAPTTFLLDSHGNIRVRISGLPHPDELVHHVESLAPANDTNQPGAVDVHA</sequence>
<dbReference type="Pfam" id="PF00085">
    <property type="entry name" value="Thioredoxin"/>
    <property type="match status" value="1"/>
</dbReference>
<dbReference type="CDD" id="cd02947">
    <property type="entry name" value="TRX_family"/>
    <property type="match status" value="1"/>
</dbReference>
<dbReference type="Proteomes" id="UP001431656">
    <property type="component" value="Chromosome"/>
</dbReference>
<evidence type="ECO:0000313" key="2">
    <source>
        <dbReference type="EMBL" id="BEH01117.1"/>
    </source>
</evidence>